<evidence type="ECO:0000313" key="1">
    <source>
        <dbReference type="EMBL" id="GAA2079862.1"/>
    </source>
</evidence>
<organism evidence="1 2">
    <name type="scientific">Aeromicrobium halocynthiae</name>
    <dbReference type="NCBI Taxonomy" id="560557"/>
    <lineage>
        <taxon>Bacteria</taxon>
        <taxon>Bacillati</taxon>
        <taxon>Actinomycetota</taxon>
        <taxon>Actinomycetes</taxon>
        <taxon>Propionibacteriales</taxon>
        <taxon>Nocardioidaceae</taxon>
        <taxon>Aeromicrobium</taxon>
    </lineage>
</organism>
<gene>
    <name evidence="1" type="ORF">GCM10009821_20160</name>
</gene>
<sequence length="247" mass="27428">MRYPTVTAREAARYVEGRRDGRIAARTKPEIAWVGTGKEFDDVIEGAVEHLLDDWKAEKESVGKSGQKKDALEGRLAVDLYQKLQGLPAEILTDRGFWRYLAVHGLFDFVQWRDGETCRLVSFGAGSANSWDCVPHRMFNRALIARAAAAEDASDPFWGALVAGTDLWRSHVLRVLIGNAPLLVNEILADSLAGEMPSGVLRDTIKRLQRTRANVVFEVLDRGECRKLIDEHRSAAVSALEAAKVTE</sequence>
<dbReference type="Pfam" id="PF19866">
    <property type="entry name" value="DUF6339"/>
    <property type="match status" value="1"/>
</dbReference>
<name>A0ABN2W4I7_9ACTN</name>
<evidence type="ECO:0000313" key="2">
    <source>
        <dbReference type="Proteomes" id="UP001501480"/>
    </source>
</evidence>
<dbReference type="EMBL" id="BAAAPY010000006">
    <property type="protein sequence ID" value="GAA2079862.1"/>
    <property type="molecule type" value="Genomic_DNA"/>
</dbReference>
<protein>
    <submittedName>
        <fullName evidence="1">Uncharacterized protein</fullName>
    </submittedName>
</protein>
<reference evidence="1 2" key="1">
    <citation type="journal article" date="2019" name="Int. J. Syst. Evol. Microbiol.">
        <title>The Global Catalogue of Microorganisms (GCM) 10K type strain sequencing project: providing services to taxonomists for standard genome sequencing and annotation.</title>
        <authorList>
            <consortium name="The Broad Institute Genomics Platform"/>
            <consortium name="The Broad Institute Genome Sequencing Center for Infectious Disease"/>
            <person name="Wu L."/>
            <person name="Ma J."/>
        </authorList>
    </citation>
    <scope>NUCLEOTIDE SEQUENCE [LARGE SCALE GENOMIC DNA]</scope>
    <source>
        <strain evidence="1 2">JCM 15749</strain>
    </source>
</reference>
<dbReference type="Proteomes" id="UP001501480">
    <property type="component" value="Unassembled WGS sequence"/>
</dbReference>
<keyword evidence="2" id="KW-1185">Reference proteome</keyword>
<dbReference type="InterPro" id="IPR045920">
    <property type="entry name" value="DUF6339"/>
</dbReference>
<dbReference type="RefSeq" id="WP_344327634.1">
    <property type="nucleotide sequence ID" value="NZ_BAAAPY010000006.1"/>
</dbReference>
<comment type="caution">
    <text evidence="1">The sequence shown here is derived from an EMBL/GenBank/DDBJ whole genome shotgun (WGS) entry which is preliminary data.</text>
</comment>
<accession>A0ABN2W4I7</accession>
<proteinExistence type="predicted"/>